<evidence type="ECO:0000256" key="1">
    <source>
        <dbReference type="SAM" id="MobiDB-lite"/>
    </source>
</evidence>
<feature type="region of interest" description="Disordered" evidence="1">
    <location>
        <begin position="1"/>
        <end position="30"/>
    </location>
</feature>
<name>A0A8S5M3S3_9CAUD</name>
<protein>
    <submittedName>
        <fullName evidence="2">Uncharacterized protein</fullName>
    </submittedName>
</protein>
<feature type="compositionally biased region" description="Basic and acidic residues" evidence="1">
    <location>
        <begin position="1"/>
        <end position="12"/>
    </location>
</feature>
<evidence type="ECO:0000313" key="2">
    <source>
        <dbReference type="EMBL" id="DAD76846.1"/>
    </source>
</evidence>
<organism evidence="2">
    <name type="scientific">Siphoviridae sp. ctz7e2</name>
    <dbReference type="NCBI Taxonomy" id="2826526"/>
    <lineage>
        <taxon>Viruses</taxon>
        <taxon>Duplodnaviria</taxon>
        <taxon>Heunggongvirae</taxon>
        <taxon>Uroviricota</taxon>
        <taxon>Caudoviricetes</taxon>
    </lineage>
</organism>
<sequence length="30" mass="3523">MLHPVTRGEHDRTRRHATAAGHDHRRKEPP</sequence>
<reference evidence="2" key="1">
    <citation type="journal article" date="2021" name="Proc. Natl. Acad. Sci. U.S.A.">
        <title>A Catalog of Tens of Thousands of Viruses from Human Metagenomes Reveals Hidden Associations with Chronic Diseases.</title>
        <authorList>
            <person name="Tisza M.J."/>
            <person name="Buck C.B."/>
        </authorList>
    </citation>
    <scope>NUCLEOTIDE SEQUENCE</scope>
    <source>
        <strain evidence="2">Ctz7e2</strain>
    </source>
</reference>
<proteinExistence type="predicted"/>
<accession>A0A8S5M3S3</accession>
<dbReference type="EMBL" id="BK014810">
    <property type="protein sequence ID" value="DAD76846.1"/>
    <property type="molecule type" value="Genomic_DNA"/>
</dbReference>
<feature type="compositionally biased region" description="Basic residues" evidence="1">
    <location>
        <begin position="13"/>
        <end position="30"/>
    </location>
</feature>